<feature type="transmembrane region" description="Helical" evidence="1">
    <location>
        <begin position="51"/>
        <end position="68"/>
    </location>
</feature>
<gene>
    <name evidence="2" type="ORF">JOC73_002524</name>
</gene>
<keyword evidence="1" id="KW-0812">Transmembrane</keyword>
<evidence type="ECO:0000313" key="3">
    <source>
        <dbReference type="Proteomes" id="UP001314796"/>
    </source>
</evidence>
<dbReference type="InterPro" id="IPR049971">
    <property type="entry name" value="CLC_0170-like"/>
</dbReference>
<sequence>MQMYLERLDGLFNSFILFVIVSIGIITLLADVPKLKRRKLMKEVKLARGISLFYIFGGLLSYIALRILL</sequence>
<organism evidence="2 3">
    <name type="scientific">Alkaliphilus hydrothermalis</name>
    <dbReference type="NCBI Taxonomy" id="1482730"/>
    <lineage>
        <taxon>Bacteria</taxon>
        <taxon>Bacillati</taxon>
        <taxon>Bacillota</taxon>
        <taxon>Clostridia</taxon>
        <taxon>Peptostreptococcales</taxon>
        <taxon>Natronincolaceae</taxon>
        <taxon>Alkaliphilus</taxon>
    </lineage>
</organism>
<name>A0ABS2NSM2_9FIRM</name>
<feature type="transmembrane region" description="Helical" evidence="1">
    <location>
        <begin position="12"/>
        <end position="30"/>
    </location>
</feature>
<comment type="caution">
    <text evidence="2">The sequence shown here is derived from an EMBL/GenBank/DDBJ whole genome shotgun (WGS) entry which is preliminary data.</text>
</comment>
<proteinExistence type="predicted"/>
<evidence type="ECO:0000313" key="2">
    <source>
        <dbReference type="EMBL" id="MBM7615948.1"/>
    </source>
</evidence>
<reference evidence="2 3" key="1">
    <citation type="submission" date="2021-01" db="EMBL/GenBank/DDBJ databases">
        <title>Genomic Encyclopedia of Type Strains, Phase IV (KMG-IV): sequencing the most valuable type-strain genomes for metagenomic binning, comparative biology and taxonomic classification.</title>
        <authorList>
            <person name="Goeker M."/>
        </authorList>
    </citation>
    <scope>NUCLEOTIDE SEQUENCE [LARGE SCALE GENOMIC DNA]</scope>
    <source>
        <strain evidence="2 3">DSM 25890</strain>
    </source>
</reference>
<dbReference type="EMBL" id="JAFBEE010000021">
    <property type="protein sequence ID" value="MBM7615948.1"/>
    <property type="molecule type" value="Genomic_DNA"/>
</dbReference>
<keyword evidence="1" id="KW-1133">Transmembrane helix</keyword>
<dbReference type="Proteomes" id="UP001314796">
    <property type="component" value="Unassembled WGS sequence"/>
</dbReference>
<keyword evidence="3" id="KW-1185">Reference proteome</keyword>
<accession>A0ABS2NSM2</accession>
<keyword evidence="1" id="KW-0472">Membrane</keyword>
<dbReference type="RefSeq" id="WP_204403706.1">
    <property type="nucleotide sequence ID" value="NZ_JAFBEE010000021.1"/>
</dbReference>
<protein>
    <submittedName>
        <fullName evidence="2">Uncharacterized protein</fullName>
    </submittedName>
</protein>
<evidence type="ECO:0000256" key="1">
    <source>
        <dbReference type="SAM" id="Phobius"/>
    </source>
</evidence>
<dbReference type="NCBIfam" id="NF042414">
    <property type="entry name" value="CLC_0170_fam"/>
    <property type="match status" value="1"/>
</dbReference>